<keyword evidence="3" id="KW-1185">Reference proteome</keyword>
<accession>A0ABS4WBT8</accession>
<protein>
    <submittedName>
        <fullName evidence="2">Uncharacterized protein</fullName>
    </submittedName>
</protein>
<gene>
    <name evidence="2" type="ORF">JOF46_001300</name>
</gene>
<keyword evidence="1" id="KW-1133">Transmembrane helix</keyword>
<dbReference type="Proteomes" id="UP000766570">
    <property type="component" value="Unassembled WGS sequence"/>
</dbReference>
<feature type="transmembrane region" description="Helical" evidence="1">
    <location>
        <begin position="12"/>
        <end position="31"/>
    </location>
</feature>
<evidence type="ECO:0000313" key="2">
    <source>
        <dbReference type="EMBL" id="MBP2373388.1"/>
    </source>
</evidence>
<keyword evidence="1" id="KW-0472">Membrane</keyword>
<evidence type="ECO:0000256" key="1">
    <source>
        <dbReference type="SAM" id="Phobius"/>
    </source>
</evidence>
<organism evidence="2 3">
    <name type="scientific">Paeniglutamicibacter psychrophenolicus</name>
    <dbReference type="NCBI Taxonomy" id="257454"/>
    <lineage>
        <taxon>Bacteria</taxon>
        <taxon>Bacillati</taxon>
        <taxon>Actinomycetota</taxon>
        <taxon>Actinomycetes</taxon>
        <taxon>Micrococcales</taxon>
        <taxon>Micrococcaceae</taxon>
        <taxon>Paeniglutamicibacter</taxon>
    </lineage>
</organism>
<proteinExistence type="predicted"/>
<name>A0ABS4WBT8_9MICC</name>
<evidence type="ECO:0000313" key="3">
    <source>
        <dbReference type="Proteomes" id="UP000766570"/>
    </source>
</evidence>
<comment type="caution">
    <text evidence="2">The sequence shown here is derived from an EMBL/GenBank/DDBJ whole genome shotgun (WGS) entry which is preliminary data.</text>
</comment>
<keyword evidence="1" id="KW-0812">Transmembrane</keyword>
<reference evidence="2 3" key="1">
    <citation type="submission" date="2021-03" db="EMBL/GenBank/DDBJ databases">
        <title>Sequencing the genomes of 1000 actinobacteria strains.</title>
        <authorList>
            <person name="Klenk H.-P."/>
        </authorList>
    </citation>
    <scope>NUCLEOTIDE SEQUENCE [LARGE SCALE GENOMIC DNA]</scope>
    <source>
        <strain evidence="2 3">DSM 15454</strain>
    </source>
</reference>
<dbReference type="EMBL" id="JAGIOE010000001">
    <property type="protein sequence ID" value="MBP2373388.1"/>
    <property type="molecule type" value="Genomic_DNA"/>
</dbReference>
<sequence>MESIRKRVKVITWLLIGALLVGTGAGMLSGVI</sequence>